<dbReference type="PIRSF" id="PIRSF019422">
    <property type="entry name" value="MltA"/>
    <property type="match status" value="1"/>
</dbReference>
<dbReference type="Proteomes" id="UP001225596">
    <property type="component" value="Unassembled WGS sequence"/>
</dbReference>
<evidence type="ECO:0000313" key="7">
    <source>
        <dbReference type="EMBL" id="MDQ9171069.1"/>
    </source>
</evidence>
<dbReference type="CDD" id="cd14668">
    <property type="entry name" value="mlta_B"/>
    <property type="match status" value="1"/>
</dbReference>
<keyword evidence="8" id="KW-1185">Reference proteome</keyword>
<feature type="domain" description="Lytic transglycosylase MltA" evidence="6">
    <location>
        <begin position="103"/>
        <end position="260"/>
    </location>
</feature>
<evidence type="ECO:0000256" key="3">
    <source>
        <dbReference type="ARBA" id="ARBA00023239"/>
    </source>
</evidence>
<reference evidence="7 8" key="1">
    <citation type="submission" date="2023-08" db="EMBL/GenBank/DDBJ databases">
        <title>Oxalobacteraceae gen .nov., isolated from river sludge outside the plant.</title>
        <authorList>
            <person name="Zhao S.Y."/>
        </authorList>
    </citation>
    <scope>NUCLEOTIDE SEQUENCE [LARGE SCALE GENOMIC DNA]</scope>
    <source>
        <strain evidence="7 8">R-40</strain>
    </source>
</reference>
<dbReference type="CDD" id="cd14485">
    <property type="entry name" value="mltA_like_LT_A"/>
    <property type="match status" value="1"/>
</dbReference>
<keyword evidence="3" id="KW-0456">Lyase</keyword>
<proteinExistence type="predicted"/>
<evidence type="ECO:0000256" key="1">
    <source>
        <dbReference type="ARBA" id="ARBA00001420"/>
    </source>
</evidence>
<accession>A0ABU1BQD6</accession>
<evidence type="ECO:0000259" key="6">
    <source>
        <dbReference type="SMART" id="SM00925"/>
    </source>
</evidence>
<evidence type="ECO:0000313" key="8">
    <source>
        <dbReference type="Proteomes" id="UP001225596"/>
    </source>
</evidence>
<name>A0ABU1BQD6_9BURK</name>
<dbReference type="InterPro" id="IPR005300">
    <property type="entry name" value="MltA_B"/>
</dbReference>
<dbReference type="Pfam" id="PF06725">
    <property type="entry name" value="3D"/>
    <property type="match status" value="1"/>
</dbReference>
<sequence length="362" mass="40127">MADLPSKPAEDSKAGEILRLASFESLPGWGQDDLRDAWPAFMASCEVLNKKNDWKELCQVARDVNAKDSQAIRVFFEAFFLPYQVINPDGTETGLATGYYEPLLQGARKRGGKFQTPLHRVPEDMLVIDLAGVYPELKGMRLRGKLVGNRVVPYASRGELMQTNSLAGKEILWVDDPIEALFLQIQGSGRVQLSDTKETVRVAYADQNGHPYKSVGRYLIDKGEMKLDQASAQGIKAWAKANPTRLAELLAANPSYIFFKEEKISAFDKGPKGALGVPLTPQRSIAVDPQYIPLGVPVFLSTNWPGNSRQLERLVMAQDTGSAIKSPVRADFFWGYGQEPGEKAGKMKQRARMWVLLPRPAS</sequence>
<dbReference type="PANTHER" id="PTHR30124:SF0">
    <property type="entry name" value="MEMBRANE-BOUND LYTIC MUREIN TRANSGLYCOSYLASE A"/>
    <property type="match status" value="1"/>
</dbReference>
<dbReference type="SUPFAM" id="SSF50685">
    <property type="entry name" value="Barwin-like endoglucanases"/>
    <property type="match status" value="1"/>
</dbReference>
<comment type="caution">
    <text evidence="7">The sequence shown here is derived from an EMBL/GenBank/DDBJ whole genome shotgun (WGS) entry which is preliminary data.</text>
</comment>
<dbReference type="Gene3D" id="2.40.240.50">
    <property type="entry name" value="Barwin-like endoglucanases"/>
    <property type="match status" value="1"/>
</dbReference>
<organism evidence="7 8">
    <name type="scientific">Keguizhuia sedimenti</name>
    <dbReference type="NCBI Taxonomy" id="3064264"/>
    <lineage>
        <taxon>Bacteria</taxon>
        <taxon>Pseudomonadati</taxon>
        <taxon>Pseudomonadota</taxon>
        <taxon>Betaproteobacteria</taxon>
        <taxon>Burkholderiales</taxon>
        <taxon>Oxalobacteraceae</taxon>
        <taxon>Keguizhuia</taxon>
    </lineage>
</organism>
<gene>
    <name evidence="7" type="ORF">Q8A64_11690</name>
</gene>
<dbReference type="EMBL" id="JAUYVH010000006">
    <property type="protein sequence ID" value="MDQ9171069.1"/>
    <property type="molecule type" value="Genomic_DNA"/>
</dbReference>
<comment type="catalytic activity">
    <reaction evidence="1">
        <text>Exolytic cleavage of the (1-&gt;4)-beta-glycosidic linkage between N-acetylmuramic acid (MurNAc) and N-acetylglucosamine (GlcNAc) residues in peptidoglycan, from either the reducing or the non-reducing ends of the peptidoglycan chains, with concomitant formation of a 1,6-anhydrobond in the MurNAc residue.</text>
        <dbReference type="EC" id="4.2.2.n1"/>
    </reaction>
</comment>
<evidence type="ECO:0000256" key="2">
    <source>
        <dbReference type="ARBA" id="ARBA00012587"/>
    </source>
</evidence>
<evidence type="ECO:0000256" key="4">
    <source>
        <dbReference type="ARBA" id="ARBA00023316"/>
    </source>
</evidence>
<dbReference type="SMART" id="SM00925">
    <property type="entry name" value="MltA"/>
    <property type="match status" value="1"/>
</dbReference>
<dbReference type="PANTHER" id="PTHR30124">
    <property type="entry name" value="MEMBRANE-BOUND LYTIC MUREIN TRANSGLYCOSYLASE A"/>
    <property type="match status" value="1"/>
</dbReference>
<dbReference type="Pfam" id="PF03562">
    <property type="entry name" value="MltA"/>
    <property type="match status" value="1"/>
</dbReference>
<dbReference type="InterPro" id="IPR010611">
    <property type="entry name" value="3D_dom"/>
</dbReference>
<evidence type="ECO:0000256" key="5">
    <source>
        <dbReference type="ARBA" id="ARBA00030918"/>
    </source>
</evidence>
<keyword evidence="4" id="KW-0961">Cell wall biogenesis/degradation</keyword>
<dbReference type="InterPro" id="IPR026044">
    <property type="entry name" value="MltA"/>
</dbReference>
<protein>
    <recommendedName>
        <fullName evidence="2">peptidoglycan lytic exotransglycosylase</fullName>
        <ecNumber evidence="2">4.2.2.n1</ecNumber>
    </recommendedName>
    <alternativeName>
        <fullName evidence="5">Murein hydrolase A</fullName>
    </alternativeName>
</protein>
<dbReference type="Gene3D" id="2.40.40.10">
    <property type="entry name" value="RlpA-like domain"/>
    <property type="match status" value="1"/>
</dbReference>
<dbReference type="InterPro" id="IPR036908">
    <property type="entry name" value="RlpA-like_sf"/>
</dbReference>
<dbReference type="EC" id="4.2.2.n1" evidence="2"/>